<dbReference type="GO" id="GO:0008113">
    <property type="term" value="F:peptide-methionine (S)-S-oxide reductase activity"/>
    <property type="evidence" value="ECO:0007669"/>
    <property type="project" value="UniProtKB-UniRule"/>
</dbReference>
<dbReference type="EC" id="1.8.4.12" evidence="9"/>
<organism evidence="12 13">
    <name type="scientific">Candidatus Polarisedimenticola svalbardensis</name>
    <dbReference type="NCBI Taxonomy" id="2886004"/>
    <lineage>
        <taxon>Bacteria</taxon>
        <taxon>Pseudomonadati</taxon>
        <taxon>Acidobacteriota</taxon>
        <taxon>Candidatus Polarisedimenticolia</taxon>
        <taxon>Candidatus Polarisedimenticolales</taxon>
        <taxon>Candidatus Polarisedimenticolaceae</taxon>
        <taxon>Candidatus Polarisedimenticola</taxon>
    </lineage>
</organism>
<comment type="function">
    <text evidence="5 10">Has an important function as a repair enzyme for proteins that have been inactivated by oxidation. Catalyzes the reversible oxidation-reduction of methionine sulfoxide in proteins to methionine.</text>
</comment>
<dbReference type="PANTHER" id="PTHR10173">
    <property type="entry name" value="METHIONINE SULFOXIDE REDUCTASE"/>
    <property type="match status" value="1"/>
</dbReference>
<comment type="catalytic activity">
    <reaction evidence="6 10">
        <text>L-methionyl-[protein] + [thioredoxin]-disulfide + H2O = L-methionyl-(S)-S-oxide-[protein] + [thioredoxin]-dithiol</text>
        <dbReference type="Rhea" id="RHEA:14217"/>
        <dbReference type="Rhea" id="RHEA-COMP:10698"/>
        <dbReference type="Rhea" id="RHEA-COMP:10700"/>
        <dbReference type="Rhea" id="RHEA-COMP:12313"/>
        <dbReference type="Rhea" id="RHEA-COMP:12315"/>
        <dbReference type="ChEBI" id="CHEBI:15377"/>
        <dbReference type="ChEBI" id="CHEBI:16044"/>
        <dbReference type="ChEBI" id="CHEBI:29950"/>
        <dbReference type="ChEBI" id="CHEBI:44120"/>
        <dbReference type="ChEBI" id="CHEBI:50058"/>
        <dbReference type="EC" id="1.8.4.11"/>
    </reaction>
</comment>
<comment type="caution">
    <text evidence="12">The sequence shown here is derived from an EMBL/GenBank/DDBJ whole genome shotgun (WGS) entry which is preliminary data.</text>
</comment>
<evidence type="ECO:0000259" key="11">
    <source>
        <dbReference type="PROSITE" id="PS51790"/>
    </source>
</evidence>
<feature type="active site" evidence="10">
    <location>
        <position position="49"/>
    </location>
</feature>
<comment type="catalytic activity">
    <reaction evidence="7 9">
        <text>L-methionyl-[protein] + [thioredoxin]-disulfide + H2O = L-methionyl-(R)-S-oxide-[protein] + [thioredoxin]-dithiol</text>
        <dbReference type="Rhea" id="RHEA:24164"/>
        <dbReference type="Rhea" id="RHEA-COMP:10698"/>
        <dbReference type="Rhea" id="RHEA-COMP:10700"/>
        <dbReference type="Rhea" id="RHEA-COMP:12313"/>
        <dbReference type="Rhea" id="RHEA-COMP:12314"/>
        <dbReference type="ChEBI" id="CHEBI:15377"/>
        <dbReference type="ChEBI" id="CHEBI:16044"/>
        <dbReference type="ChEBI" id="CHEBI:29950"/>
        <dbReference type="ChEBI" id="CHEBI:45764"/>
        <dbReference type="ChEBI" id="CHEBI:50058"/>
        <dbReference type="EC" id="1.8.4.12"/>
    </reaction>
</comment>
<dbReference type="InterPro" id="IPR036509">
    <property type="entry name" value="Met_Sox_Rdtase_MsrA_sf"/>
</dbReference>
<gene>
    <name evidence="9 12" type="primary">msrB</name>
    <name evidence="10" type="synonym">msrA</name>
    <name evidence="12" type="ORF">IFK94_08840</name>
</gene>
<evidence type="ECO:0000313" key="12">
    <source>
        <dbReference type="EMBL" id="MBD3868220.1"/>
    </source>
</evidence>
<dbReference type="PROSITE" id="PS51790">
    <property type="entry name" value="MSRB"/>
    <property type="match status" value="1"/>
</dbReference>
<evidence type="ECO:0000256" key="4">
    <source>
        <dbReference type="ARBA" id="ARBA00023268"/>
    </source>
</evidence>
<dbReference type="EMBL" id="JACXWD010000025">
    <property type="protein sequence ID" value="MBD3868220.1"/>
    <property type="molecule type" value="Genomic_DNA"/>
</dbReference>
<dbReference type="Proteomes" id="UP000648239">
    <property type="component" value="Unassembled WGS sequence"/>
</dbReference>
<evidence type="ECO:0000256" key="9">
    <source>
        <dbReference type="HAMAP-Rule" id="MF_01400"/>
    </source>
</evidence>
<dbReference type="NCBIfam" id="TIGR00401">
    <property type="entry name" value="msrA"/>
    <property type="match status" value="1"/>
</dbReference>
<dbReference type="NCBIfam" id="TIGR00357">
    <property type="entry name" value="peptide-methionine (R)-S-oxide reductase MsrB"/>
    <property type="match status" value="1"/>
</dbReference>
<dbReference type="SUPFAM" id="SSF51316">
    <property type="entry name" value="Mss4-like"/>
    <property type="match status" value="1"/>
</dbReference>
<feature type="domain" description="MsrB" evidence="11">
    <location>
        <begin position="224"/>
        <end position="346"/>
    </location>
</feature>
<dbReference type="GO" id="GO:0033743">
    <property type="term" value="F:peptide-methionine (R)-S-oxide reductase activity"/>
    <property type="evidence" value="ECO:0007669"/>
    <property type="project" value="UniProtKB-UniRule"/>
</dbReference>
<accession>A0A8J7C1R1</accession>
<dbReference type="GO" id="GO:0005737">
    <property type="term" value="C:cytoplasm"/>
    <property type="evidence" value="ECO:0007669"/>
    <property type="project" value="TreeGrafter"/>
</dbReference>
<dbReference type="SUPFAM" id="SSF55068">
    <property type="entry name" value="Peptide methionine sulfoxide reductase"/>
    <property type="match status" value="1"/>
</dbReference>
<dbReference type="FunFam" id="2.170.150.20:FF:000003">
    <property type="entry name" value="Peptide methionine sulfoxide reductase MsrB"/>
    <property type="match status" value="1"/>
</dbReference>
<reference evidence="12 13" key="1">
    <citation type="submission" date="2020-08" db="EMBL/GenBank/DDBJ databases">
        <title>Acidobacteriota in marine sediments use diverse sulfur dissimilation pathways.</title>
        <authorList>
            <person name="Wasmund K."/>
        </authorList>
    </citation>
    <scope>NUCLEOTIDE SEQUENCE [LARGE SCALE GENOMIC DNA]</scope>
    <source>
        <strain evidence="12">MAG AM4</strain>
    </source>
</reference>
<keyword evidence="3 9" id="KW-0560">Oxidoreductase</keyword>
<sequence>MKIGLGMALIALLTIGCAPVERAGAMDKSGSVKKQIPETAATATFAGGCFWCMEKPLEKEDGVYEVVSGYTGGDEENPTYQQVGSGMTGHTEAIQVHYDPERISYEDLLELFWRQIDPTDAGGQFVDRGSQYRPEIFFHDEAQRAAAELSREALAASGRYDKPIATPITPYSRFYPAEEYHQDFYKKSPDHYQAYRSGSGRDRYLENVWGKDRSYKVEFSRPSEEELRAKLTALQFKVTQNEGTEPPFSNEYNDNKRDGIYVDVVSGEPLFSSRDKYDSGSGWPAFTRPLEESNIETEEDFKLGAKRTEVRSAHGDSHLGHVFPDGPEPTGLRYCVNSASLRFIPKEDLEKEGYGQYLQLFE</sequence>
<dbReference type="PROSITE" id="PS51257">
    <property type="entry name" value="PROKAR_LIPOPROTEIN"/>
    <property type="match status" value="1"/>
</dbReference>
<dbReference type="HAMAP" id="MF_01400">
    <property type="entry name" value="MsrB"/>
    <property type="match status" value="1"/>
</dbReference>
<keyword evidence="4" id="KW-0511">Multifunctional enzyme</keyword>
<comment type="similarity">
    <text evidence="9">Belongs to the MsrB Met sulfoxide reductase family.</text>
</comment>
<dbReference type="PANTHER" id="PTHR10173:SF59">
    <property type="entry name" value="PEPTIDE METHIONINE SULFOXIDE REDUCTASE MSRA_MSRB"/>
    <property type="match status" value="1"/>
</dbReference>
<dbReference type="InterPro" id="IPR011057">
    <property type="entry name" value="Mss4-like_sf"/>
</dbReference>
<comment type="similarity">
    <text evidence="10">Belongs to the MsrA Met sulfoxide reductase family.</text>
</comment>
<dbReference type="InterPro" id="IPR002579">
    <property type="entry name" value="Met_Sox_Rdtase_MsrB_dom"/>
</dbReference>
<dbReference type="Gene3D" id="2.170.150.20">
    <property type="entry name" value="Peptide methionine sulfoxide reductase"/>
    <property type="match status" value="1"/>
</dbReference>
<dbReference type="Gene3D" id="3.30.1060.10">
    <property type="entry name" value="Peptide methionine sulphoxide reductase MsrA"/>
    <property type="match status" value="1"/>
</dbReference>
<evidence type="ECO:0000256" key="6">
    <source>
        <dbReference type="ARBA" id="ARBA00047806"/>
    </source>
</evidence>
<dbReference type="AlphaFoldDB" id="A0A8J7C1R1"/>
<dbReference type="InterPro" id="IPR028427">
    <property type="entry name" value="Met_Sox_Rdtase_MsrB"/>
</dbReference>
<evidence type="ECO:0000256" key="7">
    <source>
        <dbReference type="ARBA" id="ARBA00048488"/>
    </source>
</evidence>
<evidence type="ECO:0000256" key="1">
    <source>
        <dbReference type="ARBA" id="ARBA00008076"/>
    </source>
</evidence>
<evidence type="ECO:0000256" key="5">
    <source>
        <dbReference type="ARBA" id="ARBA00024679"/>
    </source>
</evidence>
<dbReference type="GO" id="GO:0030091">
    <property type="term" value="P:protein repair"/>
    <property type="evidence" value="ECO:0007669"/>
    <property type="project" value="InterPro"/>
</dbReference>
<dbReference type="Pfam" id="PF01641">
    <property type="entry name" value="SelR"/>
    <property type="match status" value="1"/>
</dbReference>
<evidence type="ECO:0000256" key="3">
    <source>
        <dbReference type="ARBA" id="ARBA00023002"/>
    </source>
</evidence>
<comment type="caution">
    <text evidence="9">Lacks conserved residue(s) required for the propagation of feature annotation.</text>
</comment>
<evidence type="ECO:0000256" key="2">
    <source>
        <dbReference type="ARBA" id="ARBA00011017"/>
    </source>
</evidence>
<dbReference type="EC" id="1.8.4.11" evidence="10"/>
<dbReference type="Pfam" id="PF01625">
    <property type="entry name" value="PMSR"/>
    <property type="match status" value="1"/>
</dbReference>
<comment type="catalytic activity">
    <reaction evidence="8 10">
        <text>[thioredoxin]-disulfide + L-methionine + H2O = L-methionine (S)-S-oxide + [thioredoxin]-dithiol</text>
        <dbReference type="Rhea" id="RHEA:19993"/>
        <dbReference type="Rhea" id="RHEA-COMP:10698"/>
        <dbReference type="Rhea" id="RHEA-COMP:10700"/>
        <dbReference type="ChEBI" id="CHEBI:15377"/>
        <dbReference type="ChEBI" id="CHEBI:29950"/>
        <dbReference type="ChEBI" id="CHEBI:50058"/>
        <dbReference type="ChEBI" id="CHEBI:57844"/>
        <dbReference type="ChEBI" id="CHEBI:58772"/>
        <dbReference type="EC" id="1.8.4.11"/>
    </reaction>
</comment>
<feature type="active site" description="Nucleophile" evidence="9">
    <location>
        <position position="335"/>
    </location>
</feature>
<comment type="similarity">
    <text evidence="2">In the N-terminal section; belongs to the MsrA Met sulfoxide reductase family.</text>
</comment>
<proteinExistence type="inferred from homology"/>
<evidence type="ECO:0000313" key="13">
    <source>
        <dbReference type="Proteomes" id="UP000648239"/>
    </source>
</evidence>
<protein>
    <recommendedName>
        <fullName evidence="9 10">Multifunctional fusion protein</fullName>
    </recommendedName>
    <domain>
        <recommendedName>
            <fullName evidence="10">Peptide methionine sulfoxide reductase MsrA</fullName>
            <shortName evidence="10">Protein-methionine-S-oxide reductase</shortName>
            <ecNumber evidence="10">1.8.4.11</ecNumber>
        </recommendedName>
        <alternativeName>
            <fullName evidence="10">Peptide-methionine (S)-S-oxide reductase</fullName>
            <shortName evidence="10">Peptide Met(O) reductase</shortName>
        </alternativeName>
    </domain>
    <domain>
        <recommendedName>
            <fullName evidence="9">Peptide methionine sulfoxide reductase MsrB</fullName>
            <ecNumber evidence="9">1.8.4.12</ecNumber>
        </recommendedName>
        <alternativeName>
            <fullName evidence="9">Peptide-methionine (R)-S-oxide reductase</fullName>
        </alternativeName>
    </domain>
</protein>
<comment type="similarity">
    <text evidence="1">In the C-terminal section; belongs to the MsrB Met sulfoxide reductase family.</text>
</comment>
<dbReference type="InterPro" id="IPR002569">
    <property type="entry name" value="Met_Sox_Rdtase_MsrA_dom"/>
</dbReference>
<name>A0A8J7C1R1_9BACT</name>
<evidence type="ECO:0000256" key="10">
    <source>
        <dbReference type="HAMAP-Rule" id="MF_01401"/>
    </source>
</evidence>
<dbReference type="HAMAP" id="MF_01401">
    <property type="entry name" value="MsrA"/>
    <property type="match status" value="1"/>
</dbReference>
<dbReference type="GO" id="GO:0006979">
    <property type="term" value="P:response to oxidative stress"/>
    <property type="evidence" value="ECO:0007669"/>
    <property type="project" value="InterPro"/>
</dbReference>
<evidence type="ECO:0000256" key="8">
    <source>
        <dbReference type="ARBA" id="ARBA00048782"/>
    </source>
</evidence>